<dbReference type="RefSeq" id="WP_225978775.1">
    <property type="nucleotide sequence ID" value="NZ_BJFL01000050.1"/>
</dbReference>
<dbReference type="Gene3D" id="1.10.10.2910">
    <property type="match status" value="1"/>
</dbReference>
<evidence type="ECO:0000313" key="3">
    <source>
        <dbReference type="EMBL" id="GDY33658.1"/>
    </source>
</evidence>
<evidence type="ECO:0000313" key="4">
    <source>
        <dbReference type="Proteomes" id="UP000298860"/>
    </source>
</evidence>
<reference evidence="4" key="1">
    <citation type="submission" date="2019-04" db="EMBL/GenBank/DDBJ databases">
        <title>Draft genome sequence of Pseudonocardiaceae bacterium SL3-2-4.</title>
        <authorList>
            <person name="Ningsih F."/>
            <person name="Yokota A."/>
            <person name="Sakai Y."/>
            <person name="Nanatani K."/>
            <person name="Yabe S."/>
            <person name="Oetari A."/>
            <person name="Sjamsuridzal W."/>
        </authorList>
    </citation>
    <scope>NUCLEOTIDE SEQUENCE [LARGE SCALE GENOMIC DNA]</scope>
    <source>
        <strain evidence="4">SL3-2-4</strain>
    </source>
</reference>
<dbReference type="Gene3D" id="1.10.260.40">
    <property type="entry name" value="lambda repressor-like DNA-binding domains"/>
    <property type="match status" value="1"/>
</dbReference>
<dbReference type="PANTHER" id="PTHR43236:SF1">
    <property type="entry name" value="BLL7220 PROTEIN"/>
    <property type="match status" value="1"/>
</dbReference>
<dbReference type="Pfam" id="PF13560">
    <property type="entry name" value="HTH_31"/>
    <property type="match status" value="1"/>
</dbReference>
<dbReference type="InterPro" id="IPR052345">
    <property type="entry name" value="Rad_response_metalloprotease"/>
</dbReference>
<proteinExistence type="inferred from homology"/>
<accession>A0A4D4JG85</accession>
<feature type="domain" description="HTH cro/C1-type" evidence="2">
    <location>
        <begin position="8"/>
        <end position="62"/>
    </location>
</feature>
<keyword evidence="4" id="KW-1185">Reference proteome</keyword>
<dbReference type="InterPro" id="IPR001387">
    <property type="entry name" value="Cro/C1-type_HTH"/>
</dbReference>
<evidence type="ECO:0000259" key="2">
    <source>
        <dbReference type="PROSITE" id="PS50943"/>
    </source>
</evidence>
<dbReference type="SUPFAM" id="SSF47413">
    <property type="entry name" value="lambda repressor-like DNA-binding domains"/>
    <property type="match status" value="1"/>
</dbReference>
<dbReference type="InterPro" id="IPR010982">
    <property type="entry name" value="Lambda_DNA-bd_dom_sf"/>
</dbReference>
<organism evidence="3 4">
    <name type="scientific">Gandjariella thermophila</name>
    <dbReference type="NCBI Taxonomy" id="1931992"/>
    <lineage>
        <taxon>Bacteria</taxon>
        <taxon>Bacillati</taxon>
        <taxon>Actinomycetota</taxon>
        <taxon>Actinomycetes</taxon>
        <taxon>Pseudonocardiales</taxon>
        <taxon>Pseudonocardiaceae</taxon>
        <taxon>Gandjariella</taxon>
    </lineage>
</organism>
<dbReference type="AlphaFoldDB" id="A0A4D4JG85"/>
<dbReference type="CDD" id="cd00093">
    <property type="entry name" value="HTH_XRE"/>
    <property type="match status" value="1"/>
</dbReference>
<protein>
    <recommendedName>
        <fullName evidence="2">HTH cro/C1-type domain-containing protein</fullName>
    </recommendedName>
</protein>
<evidence type="ECO:0000256" key="1">
    <source>
        <dbReference type="ARBA" id="ARBA00007227"/>
    </source>
</evidence>
<dbReference type="InterPro" id="IPR010359">
    <property type="entry name" value="IrrE_HExxH"/>
</dbReference>
<dbReference type="Pfam" id="PF06114">
    <property type="entry name" value="Peptidase_M78"/>
    <property type="match status" value="1"/>
</dbReference>
<dbReference type="Proteomes" id="UP000298860">
    <property type="component" value="Unassembled WGS sequence"/>
</dbReference>
<gene>
    <name evidence="3" type="ORF">GTS_52910</name>
</gene>
<dbReference type="PROSITE" id="PS50943">
    <property type="entry name" value="HTH_CROC1"/>
    <property type="match status" value="1"/>
</dbReference>
<dbReference type="PANTHER" id="PTHR43236">
    <property type="entry name" value="ANTITOXIN HIGA1"/>
    <property type="match status" value="1"/>
</dbReference>
<dbReference type="EMBL" id="BJFL01000050">
    <property type="protein sequence ID" value="GDY33658.1"/>
    <property type="molecule type" value="Genomic_DNA"/>
</dbReference>
<dbReference type="SMART" id="SM00530">
    <property type="entry name" value="HTH_XRE"/>
    <property type="match status" value="1"/>
</dbReference>
<comment type="similarity">
    <text evidence="1">Belongs to the short-chain fatty acyl-CoA assimilation regulator (ScfR) family.</text>
</comment>
<name>A0A4D4JG85_9PSEU</name>
<comment type="caution">
    <text evidence="3">The sequence shown here is derived from an EMBL/GenBank/DDBJ whole genome shotgun (WGS) entry which is preliminary data.</text>
</comment>
<dbReference type="GO" id="GO:0003677">
    <property type="term" value="F:DNA binding"/>
    <property type="evidence" value="ECO:0007669"/>
    <property type="project" value="InterPro"/>
</dbReference>
<sequence length="367" mass="38834">MSTIPDRVQEMIRASGLSQRAFAQRIGLDDSKLSKSLSGARRFSSLDLARIAELCAVTVDWLVTGEEPPLALAARTTGGSAGDAITAAKRFCTLRSDIAELGYRQPWQPVDPPLATGTYAMQGRQLAAVATARVTEAGGSVREPRLPDVVEAAFGADVAVVDLGPDFDGVATSTDDAKLIVLATTHIPYRQRFTLAHELGHLLAGDDQGLHLDEDVFDPTQAKDPSEARANAFASAFLMPESILRDAVGTTGLTENAFASLAVDLMVSPSALAYRLQSLRLIDAGTCDRFKTISGAKAASMAGRSAEFALRVTEAKTPRPPGLLVRDTYAAYEAGAATLRPYADLIGVDVDELRNSLNASTEGTDAP</sequence>